<dbReference type="GO" id="GO:0009102">
    <property type="term" value="P:biotin biosynthetic process"/>
    <property type="evidence" value="ECO:0007669"/>
    <property type="project" value="UniProtKB-UniRule"/>
</dbReference>
<comment type="caution">
    <text evidence="9">Lacks conserved residue(s) required for the propagation of feature annotation.</text>
</comment>
<comment type="subcellular location">
    <subcellularLocation>
        <location evidence="9">Cytoplasm</location>
    </subcellularLocation>
</comment>
<comment type="pathway">
    <text evidence="9">Cofactor biosynthesis; biotin biosynthesis; biotin from 7,8-diaminononanoate: step 1/2.</text>
</comment>
<keyword evidence="6 9" id="KW-0067">ATP-binding</keyword>
<dbReference type="EC" id="6.3.3.3" evidence="9"/>
<evidence type="ECO:0000256" key="6">
    <source>
        <dbReference type="ARBA" id="ARBA00022840"/>
    </source>
</evidence>
<evidence type="ECO:0000313" key="10">
    <source>
        <dbReference type="EMBL" id="OSM00437.1"/>
    </source>
</evidence>
<keyword evidence="2 9" id="KW-0436">Ligase</keyword>
<dbReference type="Proteomes" id="UP000194003">
    <property type="component" value="Unassembled WGS sequence"/>
</dbReference>
<dbReference type="SUPFAM" id="SSF52540">
    <property type="entry name" value="P-loop containing nucleoside triphosphate hydrolases"/>
    <property type="match status" value="1"/>
</dbReference>
<dbReference type="AlphaFoldDB" id="A0A1Y2JZU6"/>
<gene>
    <name evidence="9" type="primary">bioD</name>
    <name evidence="10" type="ORF">MAIT1_00957</name>
</gene>
<evidence type="ECO:0000256" key="3">
    <source>
        <dbReference type="ARBA" id="ARBA00022723"/>
    </source>
</evidence>
<dbReference type="Pfam" id="PF13500">
    <property type="entry name" value="AAA_26"/>
    <property type="match status" value="1"/>
</dbReference>
<dbReference type="EMBL" id="LVJN01000021">
    <property type="protein sequence ID" value="OSM00437.1"/>
    <property type="molecule type" value="Genomic_DNA"/>
</dbReference>
<name>A0A1Y2JZU6_9PROT</name>
<dbReference type="GO" id="GO:0004141">
    <property type="term" value="F:dethiobiotin synthase activity"/>
    <property type="evidence" value="ECO:0007669"/>
    <property type="project" value="UniProtKB-UniRule"/>
</dbReference>
<evidence type="ECO:0000256" key="4">
    <source>
        <dbReference type="ARBA" id="ARBA00022741"/>
    </source>
</evidence>
<comment type="caution">
    <text evidence="10">The sequence shown here is derived from an EMBL/GenBank/DDBJ whole genome shotgun (WGS) entry which is preliminary data.</text>
</comment>
<protein>
    <recommendedName>
        <fullName evidence="9">ATP-dependent dethiobiotin synthetase BioD</fullName>
        <ecNumber evidence="9">6.3.3.3</ecNumber>
    </recommendedName>
    <alternativeName>
        <fullName evidence="9">DTB synthetase</fullName>
        <shortName evidence="9">DTBS</shortName>
    </alternativeName>
    <alternativeName>
        <fullName evidence="9">Dethiobiotin synthase</fullName>
    </alternativeName>
</protein>
<dbReference type="PANTHER" id="PTHR43210:SF2">
    <property type="entry name" value="ATP-DEPENDENT DETHIOBIOTIN SYNTHETASE BIOD 2"/>
    <property type="match status" value="1"/>
</dbReference>
<keyword evidence="5 9" id="KW-0093">Biotin biosynthesis</keyword>
<feature type="active site" evidence="9">
    <location>
        <position position="43"/>
    </location>
</feature>
<dbReference type="HAMAP" id="MF_00336">
    <property type="entry name" value="BioD"/>
    <property type="match status" value="1"/>
</dbReference>
<keyword evidence="3 9" id="KW-0479">Metal-binding</keyword>
<dbReference type="NCBIfam" id="TIGR00347">
    <property type="entry name" value="bioD"/>
    <property type="match status" value="1"/>
</dbReference>
<dbReference type="PANTHER" id="PTHR43210">
    <property type="entry name" value="DETHIOBIOTIN SYNTHETASE"/>
    <property type="match status" value="1"/>
</dbReference>
<dbReference type="InterPro" id="IPR004472">
    <property type="entry name" value="DTB_synth_BioD"/>
</dbReference>
<reference evidence="10 11" key="1">
    <citation type="journal article" date="2016" name="BMC Genomics">
        <title>Combined genomic and structural analyses of a cultured magnetotactic bacterium reveals its niche adaptation to a dynamic environment.</title>
        <authorList>
            <person name="Araujo A.C."/>
            <person name="Morillo V."/>
            <person name="Cypriano J."/>
            <person name="Teixeira L.C."/>
            <person name="Leao P."/>
            <person name="Lyra S."/>
            <person name="Almeida L.G."/>
            <person name="Bazylinski D.A."/>
            <person name="Vasconcellos A.T."/>
            <person name="Abreu F."/>
            <person name="Lins U."/>
        </authorList>
    </citation>
    <scope>NUCLEOTIDE SEQUENCE [LARGE SCALE GENOMIC DNA]</scope>
    <source>
        <strain evidence="10 11">IT-1</strain>
    </source>
</reference>
<keyword evidence="1 9" id="KW-0963">Cytoplasm</keyword>
<evidence type="ECO:0000256" key="5">
    <source>
        <dbReference type="ARBA" id="ARBA00022756"/>
    </source>
</evidence>
<comment type="subunit">
    <text evidence="9">Homodimer.</text>
</comment>
<evidence type="ECO:0000256" key="8">
    <source>
        <dbReference type="ARBA" id="ARBA00047386"/>
    </source>
</evidence>
<feature type="binding site" evidence="9">
    <location>
        <position position="27"/>
    </location>
    <ligand>
        <name>Mg(2+)</name>
        <dbReference type="ChEBI" id="CHEBI:18420"/>
    </ligand>
</feature>
<keyword evidence="11" id="KW-1185">Reference proteome</keyword>
<keyword evidence="4 9" id="KW-0547">Nucleotide-binding</keyword>
<dbReference type="InterPro" id="IPR027417">
    <property type="entry name" value="P-loop_NTPase"/>
</dbReference>
<sequence>MTLLVEALPPLQRGVFVTGTDTGIGKSVVSAWLARRYGADYWKPVQSGLAGETDSQLVARLAELAPERVHPERYRLREPLSPHAAAERDGVTLDLGDFHLPETSQPLVVEGAGGALVPLNGAELMVDLMVHLGLPVMVAARNRLGVINQVLMTLEVLRSRDLSVLGVILTGEENRVNEEAIEQHGRTAILARIPWMEPLTPQALLAASMHFDSTTEPY</sequence>
<evidence type="ECO:0000256" key="9">
    <source>
        <dbReference type="HAMAP-Rule" id="MF_00336"/>
    </source>
</evidence>
<dbReference type="GO" id="GO:0000287">
    <property type="term" value="F:magnesium ion binding"/>
    <property type="evidence" value="ECO:0007669"/>
    <property type="project" value="UniProtKB-UniRule"/>
</dbReference>
<organism evidence="10 11">
    <name type="scientific">Magnetofaba australis IT-1</name>
    <dbReference type="NCBI Taxonomy" id="1434232"/>
    <lineage>
        <taxon>Bacteria</taxon>
        <taxon>Pseudomonadati</taxon>
        <taxon>Pseudomonadota</taxon>
        <taxon>Magnetococcia</taxon>
        <taxon>Magnetococcales</taxon>
        <taxon>Magnetococcaceae</taxon>
        <taxon>Magnetofaba</taxon>
    </lineage>
</organism>
<comment type="function">
    <text evidence="9">Catalyzes a mechanistically unusual reaction, the ATP-dependent insertion of CO2 between the N7 and N8 nitrogen atoms of 7,8-diaminopelargonic acid (DAPA, also called 7,8-diammoniononanoate) to form a ureido ring.</text>
</comment>
<dbReference type="STRING" id="1434232.MAIT1_00957"/>
<dbReference type="GO" id="GO:0005829">
    <property type="term" value="C:cytosol"/>
    <property type="evidence" value="ECO:0007669"/>
    <property type="project" value="TreeGrafter"/>
</dbReference>
<dbReference type="PIRSF" id="PIRSF006755">
    <property type="entry name" value="DTB_synth"/>
    <property type="match status" value="1"/>
</dbReference>
<feature type="binding site" evidence="9">
    <location>
        <begin position="110"/>
        <end position="113"/>
    </location>
    <ligand>
        <name>ATP</name>
        <dbReference type="ChEBI" id="CHEBI:30616"/>
    </ligand>
</feature>
<evidence type="ECO:0000313" key="11">
    <source>
        <dbReference type="Proteomes" id="UP000194003"/>
    </source>
</evidence>
<feature type="binding site" evidence="9">
    <location>
        <position position="47"/>
    </location>
    <ligand>
        <name>substrate</name>
    </ligand>
</feature>
<dbReference type="Gene3D" id="3.40.50.300">
    <property type="entry name" value="P-loop containing nucleotide triphosphate hydrolases"/>
    <property type="match status" value="1"/>
</dbReference>
<keyword evidence="7 9" id="KW-0460">Magnesium</keyword>
<feature type="binding site" evidence="9">
    <location>
        <begin position="23"/>
        <end position="28"/>
    </location>
    <ligand>
        <name>ATP</name>
        <dbReference type="ChEBI" id="CHEBI:30616"/>
    </ligand>
</feature>
<evidence type="ECO:0000256" key="2">
    <source>
        <dbReference type="ARBA" id="ARBA00022598"/>
    </source>
</evidence>
<dbReference type="CDD" id="cd03109">
    <property type="entry name" value="DTBS"/>
    <property type="match status" value="1"/>
</dbReference>
<feature type="binding site" evidence="9">
    <location>
        <position position="110"/>
    </location>
    <ligand>
        <name>Mg(2+)</name>
        <dbReference type="ChEBI" id="CHEBI:18420"/>
    </ligand>
</feature>
<comment type="cofactor">
    <cofactor evidence="9">
        <name>Mg(2+)</name>
        <dbReference type="ChEBI" id="CHEBI:18420"/>
    </cofactor>
</comment>
<comment type="similarity">
    <text evidence="9">Belongs to the dethiobiotin synthetase family.</text>
</comment>
<evidence type="ECO:0000256" key="7">
    <source>
        <dbReference type="ARBA" id="ARBA00022842"/>
    </source>
</evidence>
<proteinExistence type="inferred from homology"/>
<comment type="catalytic activity">
    <reaction evidence="9">
        <text>(7R,8S)-7,8-diammoniononanoate + CO2 + ATP = (4R,5S)-dethiobiotin + ADP + phosphate + 3 H(+)</text>
        <dbReference type="Rhea" id="RHEA:15805"/>
        <dbReference type="ChEBI" id="CHEBI:15378"/>
        <dbReference type="ChEBI" id="CHEBI:16526"/>
        <dbReference type="ChEBI" id="CHEBI:30616"/>
        <dbReference type="ChEBI" id="CHEBI:43474"/>
        <dbReference type="ChEBI" id="CHEBI:149469"/>
        <dbReference type="ChEBI" id="CHEBI:149473"/>
        <dbReference type="ChEBI" id="CHEBI:456216"/>
        <dbReference type="EC" id="6.3.3.3"/>
    </reaction>
</comment>
<evidence type="ECO:0000256" key="1">
    <source>
        <dbReference type="ARBA" id="ARBA00022490"/>
    </source>
</evidence>
<accession>A0A1Y2JZU6</accession>
<dbReference type="UniPathway" id="UPA00078">
    <property type="reaction ID" value="UER00161"/>
</dbReference>
<comment type="catalytic activity">
    <reaction evidence="8">
        <text>(7R,8S)-8-amino-7-(carboxyamino)nonanoate + ATP = (4R,5S)-dethiobiotin + ADP + phosphate + H(+)</text>
        <dbReference type="Rhea" id="RHEA:63684"/>
        <dbReference type="ChEBI" id="CHEBI:15378"/>
        <dbReference type="ChEBI" id="CHEBI:30616"/>
        <dbReference type="ChEBI" id="CHEBI:43474"/>
        <dbReference type="ChEBI" id="CHEBI:149470"/>
        <dbReference type="ChEBI" id="CHEBI:149473"/>
        <dbReference type="ChEBI" id="CHEBI:456216"/>
    </reaction>
</comment>
<dbReference type="GO" id="GO:0005524">
    <property type="term" value="F:ATP binding"/>
    <property type="evidence" value="ECO:0007669"/>
    <property type="project" value="UniProtKB-UniRule"/>
</dbReference>